<feature type="domain" description="GIT Spa2 homology (SHD)" evidence="4">
    <location>
        <begin position="121"/>
        <end position="151"/>
    </location>
</feature>
<feature type="compositionally biased region" description="Basic and acidic residues" evidence="3">
    <location>
        <begin position="873"/>
        <end position="891"/>
    </location>
</feature>
<feature type="compositionally biased region" description="Polar residues" evidence="3">
    <location>
        <begin position="681"/>
        <end position="722"/>
    </location>
</feature>
<reference key="2">
    <citation type="submission" date="2011-08" db="EMBL/GenBank/DDBJ databases">
        <title>Genome sequence of Naumovozyma castellii.</title>
        <authorList>
            <person name="Gordon J.L."/>
            <person name="Armisen D."/>
            <person name="Proux-Wera E."/>
            <person name="OhEigeartaigh S.S."/>
            <person name="Byrne K.P."/>
            <person name="Wolfe K.H."/>
        </authorList>
    </citation>
    <scope>NUCLEOTIDE SEQUENCE</scope>
    <source>
        <strain>Type strain:CBS 4309</strain>
    </source>
</reference>
<reference evidence="5 6" key="1">
    <citation type="journal article" date="2011" name="Proc. Natl. Acad. Sci. U.S.A.">
        <title>Evolutionary erosion of yeast sex chromosomes by mating-type switching accidents.</title>
        <authorList>
            <person name="Gordon J.L."/>
            <person name="Armisen D."/>
            <person name="Proux-Wera E."/>
            <person name="Oheigeartaigh S.S."/>
            <person name="Byrne K.P."/>
            <person name="Wolfe K.H."/>
        </authorList>
    </citation>
    <scope>NUCLEOTIDE SEQUENCE [LARGE SCALE GENOMIC DNA]</scope>
    <source>
        <strain evidence="6">ATCC 76901 / BCRC 22586 / CBS 4309 / NBRC 1992 / NRRL Y-12630</strain>
    </source>
</reference>
<feature type="compositionally biased region" description="Acidic residues" evidence="3">
    <location>
        <begin position="235"/>
        <end position="247"/>
    </location>
</feature>
<dbReference type="GO" id="GO:0005934">
    <property type="term" value="C:cellular bud tip"/>
    <property type="evidence" value="ECO:0007669"/>
    <property type="project" value="TreeGrafter"/>
</dbReference>
<dbReference type="OrthoDB" id="5588096at2759"/>
<dbReference type="Gene3D" id="1.20.120.330">
    <property type="entry name" value="Nucleotidyltransferases domain 2"/>
    <property type="match status" value="1"/>
</dbReference>
<feature type="coiled-coil region" evidence="2">
    <location>
        <begin position="353"/>
        <end position="435"/>
    </location>
</feature>
<evidence type="ECO:0000256" key="1">
    <source>
        <dbReference type="ARBA" id="ARBA00022737"/>
    </source>
</evidence>
<accession>G0V6R3</accession>
<organism evidence="5 6">
    <name type="scientific">Naumovozyma castellii</name>
    <name type="common">Yeast</name>
    <name type="synonym">Saccharomyces castellii</name>
    <dbReference type="NCBI Taxonomy" id="27288"/>
    <lineage>
        <taxon>Eukaryota</taxon>
        <taxon>Fungi</taxon>
        <taxon>Dikarya</taxon>
        <taxon>Ascomycota</taxon>
        <taxon>Saccharomycotina</taxon>
        <taxon>Saccharomycetes</taxon>
        <taxon>Saccharomycetales</taxon>
        <taxon>Saccharomycetaceae</taxon>
        <taxon>Naumovozyma</taxon>
    </lineage>
</organism>
<dbReference type="GO" id="GO:0007124">
    <property type="term" value="P:pseudohyphal growth"/>
    <property type="evidence" value="ECO:0007669"/>
    <property type="project" value="TreeGrafter"/>
</dbReference>
<evidence type="ECO:0000256" key="2">
    <source>
        <dbReference type="SAM" id="Coils"/>
    </source>
</evidence>
<dbReference type="eggNOG" id="ENOG502QS1N">
    <property type="taxonomic scope" value="Eukaryota"/>
</dbReference>
<dbReference type="InterPro" id="IPR013724">
    <property type="entry name" value="GIT_SHD"/>
</dbReference>
<dbReference type="GO" id="GO:0000131">
    <property type="term" value="C:incipient cellular bud site"/>
    <property type="evidence" value="ECO:0007669"/>
    <property type="project" value="TreeGrafter"/>
</dbReference>
<keyword evidence="1" id="KW-0677">Repeat</keyword>
<dbReference type="HOGENOM" id="CLU_002012_0_0_1"/>
<evidence type="ECO:0000256" key="3">
    <source>
        <dbReference type="SAM" id="MobiDB-lite"/>
    </source>
</evidence>
<dbReference type="GO" id="GO:0005935">
    <property type="term" value="C:cellular bud neck"/>
    <property type="evidence" value="ECO:0007669"/>
    <property type="project" value="TreeGrafter"/>
</dbReference>
<feature type="compositionally biased region" description="Polar residues" evidence="3">
    <location>
        <begin position="626"/>
        <end position="636"/>
    </location>
</feature>
<feature type="region of interest" description="Disordered" evidence="3">
    <location>
        <begin position="177"/>
        <end position="261"/>
    </location>
</feature>
<dbReference type="OMA" id="MKRNQAR"/>
<dbReference type="GO" id="GO:0007121">
    <property type="term" value="P:bipolar cellular bud site selection"/>
    <property type="evidence" value="ECO:0007669"/>
    <property type="project" value="TreeGrafter"/>
</dbReference>
<proteinExistence type="predicted"/>
<dbReference type="GO" id="GO:1902716">
    <property type="term" value="C:cell cortex of growing cell tip"/>
    <property type="evidence" value="ECO:0007669"/>
    <property type="project" value="TreeGrafter"/>
</dbReference>
<dbReference type="PANTHER" id="PTHR21601">
    <property type="entry name" value="SPA2 PROTEIN"/>
    <property type="match status" value="1"/>
</dbReference>
<protein>
    <recommendedName>
        <fullName evidence="4">GIT Spa2 homology (SHD) domain-containing protein</fullName>
    </recommendedName>
</protein>
<feature type="compositionally biased region" description="Polar residues" evidence="3">
    <location>
        <begin position="208"/>
        <end position="223"/>
    </location>
</feature>
<feature type="compositionally biased region" description="Low complexity" evidence="3">
    <location>
        <begin position="668"/>
        <end position="680"/>
    </location>
</feature>
<gene>
    <name evidence="5" type="primary">NCAS0A06010</name>
    <name evidence="5" type="ordered locus">NCAS_0A06010</name>
</gene>
<dbReference type="PANTHER" id="PTHR21601:SF0">
    <property type="entry name" value="PROTEIN SPA2-RELATED"/>
    <property type="match status" value="1"/>
</dbReference>
<feature type="compositionally biased region" description="Basic and acidic residues" evidence="3">
    <location>
        <begin position="823"/>
        <end position="843"/>
    </location>
</feature>
<feature type="compositionally biased region" description="Basic and acidic residues" evidence="3">
    <location>
        <begin position="177"/>
        <end position="205"/>
    </location>
</feature>
<dbReference type="Pfam" id="PF12205">
    <property type="entry name" value="GIT1_C"/>
    <property type="match status" value="1"/>
</dbReference>
<feature type="region of interest" description="Disordered" evidence="3">
    <location>
        <begin position="784"/>
        <end position="974"/>
    </location>
</feature>
<dbReference type="AlphaFoldDB" id="G0V6R3"/>
<dbReference type="SMART" id="SM00555">
    <property type="entry name" value="GIT"/>
    <property type="match status" value="2"/>
</dbReference>
<dbReference type="RefSeq" id="XP_003673542.1">
    <property type="nucleotide sequence ID" value="XM_003673494.1"/>
</dbReference>
<feature type="compositionally biased region" description="Basic and acidic residues" evidence="3">
    <location>
        <begin position="593"/>
        <end position="603"/>
    </location>
</feature>
<feature type="compositionally biased region" description="Low complexity" evidence="3">
    <location>
        <begin position="787"/>
        <end position="798"/>
    </location>
</feature>
<feature type="region of interest" description="Disordered" evidence="3">
    <location>
        <begin position="585"/>
        <end position="608"/>
    </location>
</feature>
<dbReference type="InParanoid" id="G0V6R3"/>
<feature type="compositionally biased region" description="Acidic residues" evidence="3">
    <location>
        <begin position="928"/>
        <end position="974"/>
    </location>
</feature>
<feature type="compositionally biased region" description="Polar residues" evidence="3">
    <location>
        <begin position="290"/>
        <end position="316"/>
    </location>
</feature>
<dbReference type="FunFam" id="1.20.120.330:FF:000017">
    <property type="entry name" value="Polarisome protein, putative"/>
    <property type="match status" value="1"/>
</dbReference>
<evidence type="ECO:0000313" key="5">
    <source>
        <dbReference type="EMBL" id="CCC67159.1"/>
    </source>
</evidence>
<dbReference type="GeneID" id="96900640"/>
<name>G0V6R3_NAUCA</name>
<feature type="region of interest" description="Disordered" evidence="3">
    <location>
        <begin position="624"/>
        <end position="766"/>
    </location>
</feature>
<evidence type="ECO:0000259" key="4">
    <source>
        <dbReference type="SMART" id="SM00555"/>
    </source>
</evidence>
<dbReference type="Pfam" id="PF08518">
    <property type="entry name" value="GIT_SHD"/>
    <property type="match status" value="2"/>
</dbReference>
<feature type="compositionally biased region" description="Acidic residues" evidence="3">
    <location>
        <begin position="803"/>
        <end position="814"/>
    </location>
</feature>
<feature type="region of interest" description="Disordered" evidence="3">
    <location>
        <begin position="91"/>
        <end position="110"/>
    </location>
</feature>
<dbReference type="FunCoup" id="G0V6R3">
    <property type="interactions" value="245"/>
</dbReference>
<keyword evidence="6" id="KW-1185">Reference proteome</keyword>
<feature type="domain" description="GIT Spa2 homology (SHD)" evidence="4">
    <location>
        <begin position="65"/>
        <end position="95"/>
    </location>
</feature>
<dbReference type="EMBL" id="HE576752">
    <property type="protein sequence ID" value="CCC67159.1"/>
    <property type="molecule type" value="Genomic_DNA"/>
</dbReference>
<dbReference type="InterPro" id="IPR022018">
    <property type="entry name" value="GIT1_C"/>
</dbReference>
<dbReference type="GO" id="GO:0036267">
    <property type="term" value="P:invasive filamentous growth"/>
    <property type="evidence" value="ECO:0007669"/>
    <property type="project" value="TreeGrafter"/>
</dbReference>
<evidence type="ECO:0000313" key="6">
    <source>
        <dbReference type="Proteomes" id="UP000001640"/>
    </source>
</evidence>
<sequence>MQNSSTTAGISSPLSQTMTNHSYPVPFTKEHEKDLYQYYVSLSTFFQVTGVEKRDRSGSARAQKARAKLLRLSSSQFYELSTDVSDELKRRISEEENQGSAEGEGGFLSPKENFHVKRNQARQKLANLSQTRFNDLVDDILFEIKRRGFDKKVVTDKVDNAKEDTLYEEYDKPVIPKLTKPERKEESEEATKVPELEESSTKNEQEDSQSTVPPATTSIQTSLIIPKKASIDWTSSEEEDEDEEEVEEKTAPTINDDRNIEAREVAESSTEIIPSYHNESGIIDPEETINHNSSEGISPGNNSIKNSNLQLPTTANDDTDNHGISLGTILPDSFTTRIADDTRDSHIIDSSKISELESKLNEMTQENKSLLSDLDSLRNELVLIKHENENLKTTIQKPINDESMQKELISLNSQVSKMSIENEKLKQSLSELELKSRPVRSPVVKVEQMDLDVDPLAESSILAFIAEDGYIPIELVTVTRDHISEFFTTLRQTHDKDHFGRNLFERVSQISNVISQIITLVNLPRFKDQIVLLTASVSHLITTVRYYSVYGTLLPKITIHAALSDVVFALCNLIKTTKLKPSSTNNITTTEKPLTDEYAKSEDNNSNLNLPQAKAIKDQNHALDQLPSTPTFNPKSTPIFEKPGIINADDDEEFDGSPVKPLKIAQKAPFSPSFTSPASSRKPSSTGLFSLRVNSPSPSLNTAPNSRDGSNSNSTFIANPTMSEPKKEKEEIVVPLEQPTPLLKKNEHEPELQKSTSPTTTATNNNNMMRLLSELNEAKTPIKEVIPDASPVDPVVVKVSDEDNKEEEKEEEKEEVFAPAKTNDVESLKDEDTKEPPTDVKVESEEEVPVSPEKVVHEDPEPEVVVELPQNKIEPERVKEVDLSKPAKEQEQELENNESSEEEKGEGEKDESYEFVPLNATGKKVVESESEEEEEEESSSEEEEETGSEDEEEEEEEEEDEEDENDFDVDAFDIENPDNTLSELLLYLEHQTVQVISTIQSLLSSIKEPQATKGDLRVESNAINQVISQMVDATSVSMNQSRNANLKKHGIWVVQSLEDCGRRMTVLCELNREGILVKNEKSDEDYADKHFKQRLAGIVFDVAKCTKELVKTVEEASLKEEIDYLNARLK</sequence>
<feature type="compositionally biased region" description="Acidic residues" evidence="3">
    <location>
        <begin position="892"/>
        <end position="905"/>
    </location>
</feature>
<dbReference type="GO" id="GO:0043332">
    <property type="term" value="C:mating projection tip"/>
    <property type="evidence" value="ECO:0007669"/>
    <property type="project" value="TreeGrafter"/>
</dbReference>
<dbReference type="KEGG" id="ncs:NCAS_0A06010"/>
<keyword evidence="2" id="KW-0175">Coiled coil</keyword>
<dbReference type="GO" id="GO:0005826">
    <property type="term" value="C:actomyosin contractile ring"/>
    <property type="evidence" value="ECO:0007669"/>
    <property type="project" value="TreeGrafter"/>
</dbReference>
<dbReference type="InterPro" id="IPR039892">
    <property type="entry name" value="Spa2/Sph1"/>
</dbReference>
<feature type="region of interest" description="Disordered" evidence="3">
    <location>
        <begin position="288"/>
        <end position="322"/>
    </location>
</feature>
<dbReference type="GO" id="GO:0005078">
    <property type="term" value="F:MAP-kinase scaffold activity"/>
    <property type="evidence" value="ECO:0007669"/>
    <property type="project" value="TreeGrafter"/>
</dbReference>
<dbReference type="STRING" id="1064592.G0V6R3"/>
<dbReference type="Proteomes" id="UP000001640">
    <property type="component" value="Chromosome 1"/>
</dbReference>